<organism evidence="1">
    <name type="scientific">marine metagenome</name>
    <dbReference type="NCBI Taxonomy" id="408172"/>
    <lineage>
        <taxon>unclassified sequences</taxon>
        <taxon>metagenomes</taxon>
        <taxon>ecological metagenomes</taxon>
    </lineage>
</organism>
<feature type="non-terminal residue" evidence="1">
    <location>
        <position position="542"/>
    </location>
</feature>
<sequence>MRIESQSLSGYLYNRLDLIKFSRTPEDLWKEILIFPGESWPKDFGKSGASILDPSRVLGRMFCVKIDKYMEDYLSRHPLRINVPISWLLRIAVEENWTAEDVLLYCEKYSMSGAIKEEIFEIRRDFPEIFSYDTPSDRRDSRAEFRKLLKVCNKEFREGKLLHISAPKFHKSWEGLVGDRVNDDDAIDAKQQWSMSVNGELEELCRDAAKGCTILQAGGGHLLLLVPSGKDNDMLKLSKGILKKIRDGFIEKREWSPKLWATWEDKIEEREHESKISPDDIIKSLRDEYKHDEERRHSVKAAWRIFKYGTRTRESPSANSENPAIAYLDVIGLGDHCWPKQKCSKCDNIPEGTECENCGSATKKRTRKKTIEGFQKSRKITAVIESTFGLVFARHLPEEVLSMGGDEIVARIDSDDWLELIDDVERHSKKMHETIFDEKLRLLWWAMKTEGDQAPTSDFKLKPLKETVRMLTAKEKVTLRRFVNPMWTSIVDDQSGDAGDTSTRQWVRPDMTEPTGSYNYDWEIQEPDVEPPTIWEKFKEEF</sequence>
<name>A0A382EYE1_9ZZZZ</name>
<dbReference type="AlphaFoldDB" id="A0A382EYE1"/>
<gene>
    <name evidence="1" type="ORF">METZ01_LOCUS208246</name>
</gene>
<proteinExistence type="predicted"/>
<dbReference type="EMBL" id="UINC01046858">
    <property type="protein sequence ID" value="SVB55392.1"/>
    <property type="molecule type" value="Genomic_DNA"/>
</dbReference>
<reference evidence="1" key="1">
    <citation type="submission" date="2018-05" db="EMBL/GenBank/DDBJ databases">
        <authorList>
            <person name="Lanie J.A."/>
            <person name="Ng W.-L."/>
            <person name="Kazmierczak K.M."/>
            <person name="Andrzejewski T.M."/>
            <person name="Davidsen T.M."/>
            <person name="Wayne K.J."/>
            <person name="Tettelin H."/>
            <person name="Glass J.I."/>
            <person name="Rusch D."/>
            <person name="Podicherti R."/>
            <person name="Tsui H.-C.T."/>
            <person name="Winkler M.E."/>
        </authorList>
    </citation>
    <scope>NUCLEOTIDE SEQUENCE</scope>
</reference>
<evidence type="ECO:0000313" key="1">
    <source>
        <dbReference type="EMBL" id="SVB55392.1"/>
    </source>
</evidence>
<accession>A0A382EYE1</accession>
<protein>
    <submittedName>
        <fullName evidence="1">Uncharacterized protein</fullName>
    </submittedName>
</protein>